<evidence type="ECO:0000256" key="10">
    <source>
        <dbReference type="RuleBase" id="RU079119"/>
    </source>
</evidence>
<evidence type="ECO:0000256" key="2">
    <source>
        <dbReference type="ARBA" id="ARBA00022679"/>
    </source>
</evidence>
<feature type="transmembrane region" description="Helical" evidence="10">
    <location>
        <begin position="182"/>
        <end position="200"/>
    </location>
</feature>
<dbReference type="GO" id="GO:0005794">
    <property type="term" value="C:Golgi apparatus"/>
    <property type="evidence" value="ECO:0007669"/>
    <property type="project" value="TreeGrafter"/>
</dbReference>
<dbReference type="PANTHER" id="PTHR22883:SF43">
    <property type="entry name" value="PALMITOYLTRANSFERASE APP"/>
    <property type="match status" value="1"/>
</dbReference>
<evidence type="ECO:0000256" key="7">
    <source>
        <dbReference type="ARBA" id="ARBA00023288"/>
    </source>
</evidence>
<reference evidence="12" key="1">
    <citation type="journal article" date="2012" name="Proc. Natl. Acad. Sci. U.S.A.">
        <title>Antigenic diversity is generated by distinct evolutionary mechanisms in African trypanosome species.</title>
        <authorList>
            <person name="Jackson A.P."/>
            <person name="Berry A."/>
            <person name="Aslett M."/>
            <person name="Allison H.C."/>
            <person name="Burton P."/>
            <person name="Vavrova-Anderson J."/>
            <person name="Brown R."/>
            <person name="Browne H."/>
            <person name="Corton N."/>
            <person name="Hauser H."/>
            <person name="Gamble J."/>
            <person name="Gilderthorp R."/>
            <person name="Marcello L."/>
            <person name="McQuillan J."/>
            <person name="Otto T.D."/>
            <person name="Quail M.A."/>
            <person name="Sanders M.J."/>
            <person name="van Tonder A."/>
            <person name="Ginger M.L."/>
            <person name="Field M.C."/>
            <person name="Barry J.D."/>
            <person name="Hertz-Fowler C."/>
            <person name="Berriman M."/>
        </authorList>
    </citation>
    <scope>NUCLEOTIDE SEQUENCE</scope>
    <source>
        <strain evidence="12">Y486</strain>
    </source>
</reference>
<keyword evidence="2 10" id="KW-0808">Transferase</keyword>
<evidence type="ECO:0000256" key="9">
    <source>
        <dbReference type="ARBA" id="ARBA00048048"/>
    </source>
</evidence>
<dbReference type="InterPro" id="IPR001594">
    <property type="entry name" value="Palmitoyltrfase_DHHC"/>
</dbReference>
<evidence type="ECO:0000256" key="5">
    <source>
        <dbReference type="ARBA" id="ARBA00023136"/>
    </source>
</evidence>
<sequence length="464" mass="51117">MGPLSFRTPVIGHWYCVLCPVCGNTVSFQCQSTSEYGISCYLCQTLIDLRNPCAPLEHGDSGVLPPQGGDGCGVEVRYSPKVGESNGASASSQLFELFSRAADETQKLSSVTGHEATELLSARRVQALSDKFWILHPLVHAVEYVVFGNKPVARVGNVRIFRLWFPLIGDMYVPVVETSKSYALPTAITFSIFCAMLYLCAALDNPWFRQRVVICAFCVVSFIVLIWASVYTDPGYVRPAYLADELTACGVEEPTQQEGGVPGANESQWEMVNGVRVERRWCGTCKLYRPLRAKHCYFCGMCVEEMDHHCGVIGVCVGRRNILTFLLLVATAVVSSAIAFHTLFAVLYTCLEGGHMSNASIAASCGSLSFWHYFAACFSLLVTLIVGCSCAMLGISILYTWMRGLTTQERMRNLYGPGRSPFDQGIVRNTCHLLSSWRTKSLFTRSFVQLAALHGSKRDDPTAV</sequence>
<dbReference type="GO" id="GO:0006612">
    <property type="term" value="P:protein targeting to membrane"/>
    <property type="evidence" value="ECO:0007669"/>
    <property type="project" value="TreeGrafter"/>
</dbReference>
<dbReference type="Pfam" id="PF01529">
    <property type="entry name" value="DHHC"/>
    <property type="match status" value="1"/>
</dbReference>
<keyword evidence="4 10" id="KW-1133">Transmembrane helix</keyword>
<evidence type="ECO:0000313" key="12">
    <source>
        <dbReference type="EMBL" id="CCC53474.1"/>
    </source>
</evidence>
<dbReference type="InterPro" id="IPR039859">
    <property type="entry name" value="PFA4/ZDH16/20/ERF2-like"/>
</dbReference>
<evidence type="ECO:0000256" key="3">
    <source>
        <dbReference type="ARBA" id="ARBA00022692"/>
    </source>
</evidence>
<keyword evidence="6" id="KW-0564">Palmitate</keyword>
<dbReference type="PANTHER" id="PTHR22883">
    <property type="entry name" value="ZINC FINGER DHHC DOMAIN CONTAINING PROTEIN"/>
    <property type="match status" value="1"/>
</dbReference>
<dbReference type="EC" id="2.3.1.225" evidence="10"/>
<keyword evidence="8 10" id="KW-0012">Acyltransferase</keyword>
<keyword evidence="3 10" id="KW-0812">Transmembrane</keyword>
<comment type="similarity">
    <text evidence="10">Belongs to the DHHC palmitoyltransferase family.</text>
</comment>
<organism evidence="12">
    <name type="scientific">Trypanosoma vivax (strain Y486)</name>
    <dbReference type="NCBI Taxonomy" id="1055687"/>
    <lineage>
        <taxon>Eukaryota</taxon>
        <taxon>Discoba</taxon>
        <taxon>Euglenozoa</taxon>
        <taxon>Kinetoplastea</taxon>
        <taxon>Metakinetoplastina</taxon>
        <taxon>Trypanosomatida</taxon>
        <taxon>Trypanosomatidae</taxon>
        <taxon>Trypanosoma</taxon>
        <taxon>Duttonella</taxon>
    </lineage>
</organism>
<feature type="transmembrane region" description="Helical" evidence="10">
    <location>
        <begin position="380"/>
        <end position="402"/>
    </location>
</feature>
<evidence type="ECO:0000256" key="1">
    <source>
        <dbReference type="ARBA" id="ARBA00004127"/>
    </source>
</evidence>
<keyword evidence="7" id="KW-0449">Lipoprotein</keyword>
<evidence type="ECO:0000256" key="4">
    <source>
        <dbReference type="ARBA" id="ARBA00022989"/>
    </source>
</evidence>
<comment type="domain">
    <text evidence="10">The DHHC domain is required for palmitoyltransferase activity.</text>
</comment>
<feature type="domain" description="Palmitoyltransferase DHHC" evidence="11">
    <location>
        <begin position="278"/>
        <end position="413"/>
    </location>
</feature>
<feature type="transmembrane region" description="Helical" evidence="10">
    <location>
        <begin position="355"/>
        <end position="374"/>
    </location>
</feature>
<feature type="transmembrane region" description="Helical" evidence="10">
    <location>
        <begin position="322"/>
        <end position="348"/>
    </location>
</feature>
<dbReference type="GO" id="GO:0019706">
    <property type="term" value="F:protein-cysteine S-palmitoyltransferase activity"/>
    <property type="evidence" value="ECO:0007669"/>
    <property type="project" value="UniProtKB-EC"/>
</dbReference>
<dbReference type="GO" id="GO:0005783">
    <property type="term" value="C:endoplasmic reticulum"/>
    <property type="evidence" value="ECO:0007669"/>
    <property type="project" value="TreeGrafter"/>
</dbReference>
<feature type="transmembrane region" description="Helical" evidence="10">
    <location>
        <begin position="212"/>
        <end position="231"/>
    </location>
</feature>
<gene>
    <name evidence="12" type="ORF">TVY486_1109580</name>
</gene>
<accession>G0UCC3</accession>
<dbReference type="EMBL" id="HE573027">
    <property type="protein sequence ID" value="CCC53474.1"/>
    <property type="molecule type" value="Genomic_DNA"/>
</dbReference>
<comment type="catalytic activity">
    <reaction evidence="9 10">
        <text>L-cysteinyl-[protein] + hexadecanoyl-CoA = S-hexadecanoyl-L-cysteinyl-[protein] + CoA</text>
        <dbReference type="Rhea" id="RHEA:36683"/>
        <dbReference type="Rhea" id="RHEA-COMP:10131"/>
        <dbReference type="Rhea" id="RHEA-COMP:11032"/>
        <dbReference type="ChEBI" id="CHEBI:29950"/>
        <dbReference type="ChEBI" id="CHEBI:57287"/>
        <dbReference type="ChEBI" id="CHEBI:57379"/>
        <dbReference type="ChEBI" id="CHEBI:74151"/>
        <dbReference type="EC" id="2.3.1.225"/>
    </reaction>
</comment>
<dbReference type="PROSITE" id="PS50216">
    <property type="entry name" value="DHHC"/>
    <property type="match status" value="1"/>
</dbReference>
<evidence type="ECO:0000256" key="6">
    <source>
        <dbReference type="ARBA" id="ARBA00023139"/>
    </source>
</evidence>
<evidence type="ECO:0000259" key="11">
    <source>
        <dbReference type="Pfam" id="PF01529"/>
    </source>
</evidence>
<keyword evidence="5 10" id="KW-0472">Membrane</keyword>
<name>G0UCC3_TRYVY</name>
<comment type="subcellular location">
    <subcellularLocation>
        <location evidence="1">Endomembrane system</location>
        <topology evidence="1">Multi-pass membrane protein</topology>
    </subcellularLocation>
</comment>
<dbReference type="VEuPathDB" id="TriTrypDB:TvY486_1109580"/>
<proteinExistence type="inferred from homology"/>
<evidence type="ECO:0000256" key="8">
    <source>
        <dbReference type="ARBA" id="ARBA00023315"/>
    </source>
</evidence>
<dbReference type="AlphaFoldDB" id="G0UCC3"/>
<protein>
    <recommendedName>
        <fullName evidence="10">Palmitoyltransferase</fullName>
        <ecNumber evidence="10">2.3.1.225</ecNumber>
    </recommendedName>
</protein>